<name>S3K5U7_TREMA</name>
<proteinExistence type="predicted"/>
<protein>
    <recommendedName>
        <fullName evidence="3">Lipoprotein</fullName>
    </recommendedName>
</protein>
<accession>S3K5U7</accession>
<sequence length="267" mass="31456">MKVKIVLFLFISSISLLSCKKRSANDLFESFVHKKLNEKYIVLKTANVNSIEALDKTYRKIIENHSNTTLLLEKAKSTKETKYCIPNLVCPMTEGDVAICMLLDMYKMSDDYFKNVMYKNIKREVHSAADFWHYIHVSEDNRNEIIKKITNWIEIYTSSDLLFHWSEEEIINHRFELISDTKIETFVFHKADDGMQTVTCTYGKKDSFITGPIEYWGIENGLLCIYQYGNMPSKKQIRIGKIRIDEEKGILYAYRNNKKVEYQYIKK</sequence>
<evidence type="ECO:0000313" key="1">
    <source>
        <dbReference type="EMBL" id="EPF32351.1"/>
    </source>
</evidence>
<dbReference type="AlphaFoldDB" id="S3K5U7"/>
<organism evidence="1 2">
    <name type="scientific">Treponema maltophilum ATCC 51939</name>
    <dbReference type="NCBI Taxonomy" id="1125699"/>
    <lineage>
        <taxon>Bacteria</taxon>
        <taxon>Pseudomonadati</taxon>
        <taxon>Spirochaetota</taxon>
        <taxon>Spirochaetia</taxon>
        <taxon>Spirochaetales</taxon>
        <taxon>Treponemataceae</taxon>
        <taxon>Treponema</taxon>
    </lineage>
</organism>
<comment type="caution">
    <text evidence="1">The sequence shown here is derived from an EMBL/GenBank/DDBJ whole genome shotgun (WGS) entry which is preliminary data.</text>
</comment>
<dbReference type="EMBL" id="ATFF01000002">
    <property type="protein sequence ID" value="EPF32351.1"/>
    <property type="molecule type" value="Genomic_DNA"/>
</dbReference>
<dbReference type="HOGENOM" id="CLU_1041845_0_0_12"/>
<evidence type="ECO:0008006" key="3">
    <source>
        <dbReference type="Google" id="ProtNLM"/>
    </source>
</evidence>
<dbReference type="PATRIC" id="fig|1125699.3.peg.349"/>
<dbReference type="PROSITE" id="PS51257">
    <property type="entry name" value="PROKAR_LIPOPROTEIN"/>
    <property type="match status" value="1"/>
</dbReference>
<dbReference type="Proteomes" id="UP000014541">
    <property type="component" value="Unassembled WGS sequence"/>
</dbReference>
<dbReference type="OrthoDB" id="9959037at2"/>
<dbReference type="eggNOG" id="ENOG5031DPY">
    <property type="taxonomic scope" value="Bacteria"/>
</dbReference>
<gene>
    <name evidence="1" type="ORF">HMPREF9194_00349</name>
</gene>
<dbReference type="RefSeq" id="WP_016524648.1">
    <property type="nucleotide sequence ID" value="NZ_KE332518.1"/>
</dbReference>
<reference evidence="1 2" key="1">
    <citation type="submission" date="2013-04" db="EMBL/GenBank/DDBJ databases">
        <title>The Genome Sequence of Treponema maltophilum ATCC 51939.</title>
        <authorList>
            <consortium name="The Broad Institute Genomics Platform"/>
            <person name="Earl A."/>
            <person name="Ward D."/>
            <person name="Feldgarden M."/>
            <person name="Gevers D."/>
            <person name="Leonetti C."/>
            <person name="Blanton J.M."/>
            <person name="Dewhirst F.E."/>
            <person name="Izard J."/>
            <person name="Walker B."/>
            <person name="Young S."/>
            <person name="Zeng Q."/>
            <person name="Gargeya S."/>
            <person name="Fitzgerald M."/>
            <person name="Haas B."/>
            <person name="Abouelleil A."/>
            <person name="Allen A.W."/>
            <person name="Alvarado L."/>
            <person name="Arachchi H.M."/>
            <person name="Berlin A.M."/>
            <person name="Chapman S.B."/>
            <person name="Gainer-Dewar J."/>
            <person name="Goldberg J."/>
            <person name="Griggs A."/>
            <person name="Gujja S."/>
            <person name="Hansen M."/>
            <person name="Howarth C."/>
            <person name="Imamovic A."/>
            <person name="Ireland A."/>
            <person name="Larimer J."/>
            <person name="McCowan C."/>
            <person name="Murphy C."/>
            <person name="Pearson M."/>
            <person name="Poon T.W."/>
            <person name="Priest M."/>
            <person name="Roberts A."/>
            <person name="Saif S."/>
            <person name="Shea T."/>
            <person name="Sisk P."/>
            <person name="Sykes S."/>
            <person name="Wortman J."/>
            <person name="Nusbaum C."/>
            <person name="Birren B."/>
        </authorList>
    </citation>
    <scope>NUCLEOTIDE SEQUENCE [LARGE SCALE GENOMIC DNA]</scope>
    <source>
        <strain evidence="1 2">ATCC 51939</strain>
    </source>
</reference>
<evidence type="ECO:0000313" key="2">
    <source>
        <dbReference type="Proteomes" id="UP000014541"/>
    </source>
</evidence>
<dbReference type="STRING" id="1125699.HMPREF9194_00349"/>
<keyword evidence="2" id="KW-1185">Reference proteome</keyword>